<feature type="transmembrane region" description="Helical" evidence="5">
    <location>
        <begin position="394"/>
        <end position="412"/>
    </location>
</feature>
<dbReference type="RefSeq" id="WP_155951095.1">
    <property type="nucleotide sequence ID" value="NZ_CP015363.1"/>
</dbReference>
<feature type="transmembrane region" description="Helical" evidence="5">
    <location>
        <begin position="427"/>
        <end position="446"/>
    </location>
</feature>
<feature type="transmembrane region" description="Helical" evidence="5">
    <location>
        <begin position="12"/>
        <end position="32"/>
    </location>
</feature>
<feature type="transmembrane region" description="Helical" evidence="5">
    <location>
        <begin position="38"/>
        <end position="60"/>
    </location>
</feature>
<evidence type="ECO:0000256" key="3">
    <source>
        <dbReference type="ARBA" id="ARBA00022989"/>
    </source>
</evidence>
<feature type="transmembrane region" description="Helical" evidence="5">
    <location>
        <begin position="359"/>
        <end position="382"/>
    </location>
</feature>
<keyword evidence="3 5" id="KW-1133">Transmembrane helix</keyword>
<name>A0A1V0N2X9_9ARCH</name>
<comment type="subcellular location">
    <subcellularLocation>
        <location evidence="1">Membrane</location>
        <topology evidence="1">Multi-pass membrane protein</topology>
    </subcellularLocation>
</comment>
<dbReference type="PIRSF" id="PIRSF006060">
    <property type="entry name" value="AA_transporter"/>
    <property type="match status" value="1"/>
</dbReference>
<feature type="transmembrane region" description="Helical" evidence="5">
    <location>
        <begin position="94"/>
        <end position="120"/>
    </location>
</feature>
<reference evidence="7 8" key="1">
    <citation type="submission" date="2011-10" db="EMBL/GenBank/DDBJ databases">
        <title>Metabolic and evolutionary patterns in the extreme acidophile Ferroplasma acidiphilum.</title>
        <authorList>
            <person name="Golyshina O.V."/>
            <person name="Kozyavkin S.A."/>
            <person name="Tatusov R.L."/>
            <person name="Slesarev A.I."/>
            <person name="Golyshin P.N."/>
        </authorList>
    </citation>
    <scope>NUCLEOTIDE SEQUENCE [LARGE SCALE GENOMIC DNA]</scope>
    <source>
        <strain evidence="8">Y</strain>
    </source>
</reference>
<proteinExistence type="predicted"/>
<dbReference type="GeneID" id="31676045"/>
<dbReference type="GO" id="GO:0055085">
    <property type="term" value="P:transmembrane transport"/>
    <property type="evidence" value="ECO:0007669"/>
    <property type="project" value="InterPro"/>
</dbReference>
<dbReference type="AlphaFoldDB" id="A0A1V0N2X9"/>
<feature type="transmembrane region" description="Helical" evidence="5">
    <location>
        <begin position="332"/>
        <end position="353"/>
    </location>
</feature>
<keyword evidence="2 5" id="KW-0812">Transmembrane</keyword>
<evidence type="ECO:0000313" key="8">
    <source>
        <dbReference type="Proteomes" id="UP000192050"/>
    </source>
</evidence>
<dbReference type="Gene3D" id="1.20.1740.10">
    <property type="entry name" value="Amino acid/polyamine transporter I"/>
    <property type="match status" value="1"/>
</dbReference>
<evidence type="ECO:0000256" key="4">
    <source>
        <dbReference type="ARBA" id="ARBA00023136"/>
    </source>
</evidence>
<dbReference type="InterPro" id="IPR050367">
    <property type="entry name" value="APC_superfamily"/>
</dbReference>
<dbReference type="Pfam" id="PF00324">
    <property type="entry name" value="AA_permease"/>
    <property type="match status" value="1"/>
</dbReference>
<keyword evidence="8" id="KW-1185">Reference proteome</keyword>
<dbReference type="PANTHER" id="PTHR42770">
    <property type="entry name" value="AMINO ACID TRANSPORTER-RELATED"/>
    <property type="match status" value="1"/>
</dbReference>
<dbReference type="GO" id="GO:0016020">
    <property type="term" value="C:membrane"/>
    <property type="evidence" value="ECO:0007669"/>
    <property type="project" value="UniProtKB-SubCell"/>
</dbReference>
<feature type="transmembrane region" description="Helical" evidence="5">
    <location>
        <begin position="126"/>
        <end position="144"/>
    </location>
</feature>
<organism evidence="7 8">
    <name type="scientific">Ferroplasma acidiphilum</name>
    <dbReference type="NCBI Taxonomy" id="74969"/>
    <lineage>
        <taxon>Archaea</taxon>
        <taxon>Methanobacteriati</taxon>
        <taxon>Thermoplasmatota</taxon>
        <taxon>Thermoplasmata</taxon>
        <taxon>Thermoplasmatales</taxon>
        <taxon>Ferroplasmaceae</taxon>
        <taxon>Ferroplasma</taxon>
    </lineage>
</organism>
<feature type="transmembrane region" description="Helical" evidence="5">
    <location>
        <begin position="274"/>
        <end position="292"/>
    </location>
</feature>
<evidence type="ECO:0000256" key="2">
    <source>
        <dbReference type="ARBA" id="ARBA00022692"/>
    </source>
</evidence>
<gene>
    <name evidence="7" type="ORF">FAD_0539</name>
</gene>
<evidence type="ECO:0000256" key="1">
    <source>
        <dbReference type="ARBA" id="ARBA00004141"/>
    </source>
</evidence>
<dbReference type="EMBL" id="CP015363">
    <property type="protein sequence ID" value="ARD84451.1"/>
    <property type="molecule type" value="Genomic_DNA"/>
</dbReference>
<accession>A0A1V0N2X9</accession>
<dbReference type="Proteomes" id="UP000192050">
    <property type="component" value="Chromosome"/>
</dbReference>
<feature type="transmembrane region" description="Helical" evidence="5">
    <location>
        <begin position="195"/>
        <end position="217"/>
    </location>
</feature>
<dbReference type="PANTHER" id="PTHR42770:SF11">
    <property type="entry name" value="INNER MEMBRANE TRANSPORT PROTEIN YBAT"/>
    <property type="match status" value="1"/>
</dbReference>
<keyword evidence="4 5" id="KW-0472">Membrane</keyword>
<feature type="transmembrane region" description="Helical" evidence="5">
    <location>
        <begin position="229"/>
        <end position="254"/>
    </location>
</feature>
<dbReference type="InterPro" id="IPR004841">
    <property type="entry name" value="AA-permease/SLC12A_dom"/>
</dbReference>
<dbReference type="OrthoDB" id="43026at2157"/>
<dbReference type="STRING" id="74969.FAD_0539"/>
<evidence type="ECO:0000259" key="6">
    <source>
        <dbReference type="Pfam" id="PF00324"/>
    </source>
</evidence>
<feature type="transmembrane region" description="Helical" evidence="5">
    <location>
        <begin position="151"/>
        <end position="175"/>
    </location>
</feature>
<protein>
    <submittedName>
        <fullName evidence="7">Cationic amino acid transporter</fullName>
    </submittedName>
</protein>
<evidence type="ECO:0000313" key="7">
    <source>
        <dbReference type="EMBL" id="ARD84451.1"/>
    </source>
</evidence>
<feature type="domain" description="Amino acid permease/ SLC12A" evidence="6">
    <location>
        <begin position="18"/>
        <end position="449"/>
    </location>
</feature>
<sequence length="465" mass="50016">MDQLKKNNGGFWLALFQSMAFVAPAASVASFFTTGVAAIGGSLPLTYIIATFGVLSAMYMDYSFAKRISHAGGYYAFVRSGLGNKLGTLSAWFYLYDMIAAIAGFSTLYFGAIVAPYIPFLNTSPYGWLPLSLIPFAIIFFFLWNGLRPSLWYTLISSVAEISFLVIGAIIIIILLGSKNTLAPFTLTGHPISALGLATVYSVLSFVGAGSVIALSEEIKNPRKNIPKALVIVALLAAAVYILASYAVVVGWGLSNISSFATSTNPGITVYARYLGPVGLVIFVVLVANSFISNGIAQGNAGSRTAYSMARDNILFSSRWAKVNERTGAPRMVIGIMIIVTFILMIVFGLIFGPFEGGTILITAEAALLYIIHILGDISLPIYAKRKLKYRLKAYLPLLLGPLPATIVYAVAEYGVFIPIPAYPNSIYVYGTLALIGVGIVLAITIRHKPVHVDQSVFEQEAETK</sequence>
<dbReference type="KEGG" id="fai:FAD_0539"/>
<evidence type="ECO:0000256" key="5">
    <source>
        <dbReference type="SAM" id="Phobius"/>
    </source>
</evidence>